<reference evidence="2" key="2">
    <citation type="submission" date="2020-09" db="EMBL/GenBank/DDBJ databases">
        <authorList>
            <person name="Sun Q."/>
            <person name="Zhou Y."/>
        </authorList>
    </citation>
    <scope>NUCLEOTIDE SEQUENCE</scope>
    <source>
        <strain evidence="2">CGMCC 1.15448</strain>
    </source>
</reference>
<reference evidence="2" key="1">
    <citation type="journal article" date="2014" name="Int. J. Syst. Evol. Microbiol.">
        <title>Complete genome sequence of Corynebacterium casei LMG S-19264T (=DSM 44701T), isolated from a smear-ripened cheese.</title>
        <authorList>
            <consortium name="US DOE Joint Genome Institute (JGI-PGF)"/>
            <person name="Walter F."/>
            <person name="Albersmeier A."/>
            <person name="Kalinowski J."/>
            <person name="Ruckert C."/>
        </authorList>
    </citation>
    <scope>NUCLEOTIDE SEQUENCE</scope>
    <source>
        <strain evidence="2">CGMCC 1.15448</strain>
    </source>
</reference>
<dbReference type="Proteomes" id="UP000607559">
    <property type="component" value="Unassembled WGS sequence"/>
</dbReference>
<dbReference type="EMBL" id="BMJC01000001">
    <property type="protein sequence ID" value="GGA92142.1"/>
    <property type="molecule type" value="Genomic_DNA"/>
</dbReference>
<keyword evidence="3" id="KW-1185">Reference proteome</keyword>
<name>A0A8J2UB64_9BACT</name>
<dbReference type="RefSeq" id="WP_188929978.1">
    <property type="nucleotide sequence ID" value="NZ_BMJC01000001.1"/>
</dbReference>
<dbReference type="AlphaFoldDB" id="A0A8J2UB64"/>
<organism evidence="2 3">
    <name type="scientific">Puia dinghuensis</name>
    <dbReference type="NCBI Taxonomy" id="1792502"/>
    <lineage>
        <taxon>Bacteria</taxon>
        <taxon>Pseudomonadati</taxon>
        <taxon>Bacteroidota</taxon>
        <taxon>Chitinophagia</taxon>
        <taxon>Chitinophagales</taxon>
        <taxon>Chitinophagaceae</taxon>
        <taxon>Puia</taxon>
    </lineage>
</organism>
<sequence>MKKIKWSILSLTVVFAITAAFTSKPHFDCTTFQQYYFNGSSYIPVSAQYGCAAGSQFCTYYTTNGGITYTGCTIGTYNGCMGCAVEAPKTK</sequence>
<evidence type="ECO:0000313" key="3">
    <source>
        <dbReference type="Proteomes" id="UP000607559"/>
    </source>
</evidence>
<comment type="caution">
    <text evidence="2">The sequence shown here is derived from an EMBL/GenBank/DDBJ whole genome shotgun (WGS) entry which is preliminary data.</text>
</comment>
<keyword evidence="1" id="KW-0732">Signal</keyword>
<proteinExistence type="predicted"/>
<evidence type="ECO:0000256" key="1">
    <source>
        <dbReference type="SAM" id="SignalP"/>
    </source>
</evidence>
<evidence type="ECO:0000313" key="2">
    <source>
        <dbReference type="EMBL" id="GGA92142.1"/>
    </source>
</evidence>
<protein>
    <submittedName>
        <fullName evidence="2">Uncharacterized protein</fullName>
    </submittedName>
</protein>
<feature type="signal peptide" evidence="1">
    <location>
        <begin position="1"/>
        <end position="19"/>
    </location>
</feature>
<accession>A0A8J2UB64</accession>
<gene>
    <name evidence="2" type="ORF">GCM10011511_14400</name>
</gene>
<feature type="chain" id="PRO_5035210238" evidence="1">
    <location>
        <begin position="20"/>
        <end position="91"/>
    </location>
</feature>